<proteinExistence type="inferred from homology"/>
<dbReference type="GO" id="GO:0006281">
    <property type="term" value="P:DNA repair"/>
    <property type="evidence" value="ECO:0007669"/>
    <property type="project" value="TreeGrafter"/>
</dbReference>
<dbReference type="Gene3D" id="1.10.150.240">
    <property type="entry name" value="Putative phosphatase, domain 2"/>
    <property type="match status" value="1"/>
</dbReference>
<dbReference type="InterPro" id="IPR050155">
    <property type="entry name" value="HAD-like_hydrolase_sf"/>
</dbReference>
<name>A0A1H2TEL0_HALVA</name>
<dbReference type="InterPro" id="IPR023214">
    <property type="entry name" value="HAD_sf"/>
</dbReference>
<dbReference type="Gene3D" id="3.40.50.1000">
    <property type="entry name" value="HAD superfamily/HAD-like"/>
    <property type="match status" value="1"/>
</dbReference>
<dbReference type="Pfam" id="PF00702">
    <property type="entry name" value="Hydrolase"/>
    <property type="match status" value="1"/>
</dbReference>
<dbReference type="GO" id="GO:0005829">
    <property type="term" value="C:cytosol"/>
    <property type="evidence" value="ECO:0007669"/>
    <property type="project" value="TreeGrafter"/>
</dbReference>
<dbReference type="SUPFAM" id="SSF56784">
    <property type="entry name" value="HAD-like"/>
    <property type="match status" value="1"/>
</dbReference>
<gene>
    <name evidence="2" type="ORF">SAMN05443574_103152</name>
</gene>
<reference evidence="2 3" key="1">
    <citation type="submission" date="2016-10" db="EMBL/GenBank/DDBJ databases">
        <authorList>
            <person name="de Groot N.N."/>
        </authorList>
    </citation>
    <scope>NUCLEOTIDE SEQUENCE [LARGE SCALE GENOMIC DNA]</scope>
    <source>
        <strain evidence="2 3">DSM 3756</strain>
    </source>
</reference>
<dbReference type="GO" id="GO:0008967">
    <property type="term" value="F:phosphoglycolate phosphatase activity"/>
    <property type="evidence" value="ECO:0007669"/>
    <property type="project" value="TreeGrafter"/>
</dbReference>
<organism evidence="2 3">
    <name type="scientific">Haloarcula vallismortis</name>
    <name type="common">Halobacterium vallismortis</name>
    <dbReference type="NCBI Taxonomy" id="28442"/>
    <lineage>
        <taxon>Archaea</taxon>
        <taxon>Methanobacteriati</taxon>
        <taxon>Methanobacteriota</taxon>
        <taxon>Stenosarchaea group</taxon>
        <taxon>Halobacteria</taxon>
        <taxon>Halobacteriales</taxon>
        <taxon>Haloarculaceae</taxon>
        <taxon>Haloarcula</taxon>
    </lineage>
</organism>
<dbReference type="Proteomes" id="UP000182573">
    <property type="component" value="Unassembled WGS sequence"/>
</dbReference>
<dbReference type="AlphaFoldDB" id="A0A1H2TEL0"/>
<dbReference type="EMBL" id="FNOF01000003">
    <property type="protein sequence ID" value="SDW41724.1"/>
    <property type="molecule type" value="Genomic_DNA"/>
</dbReference>
<dbReference type="PANTHER" id="PTHR43434:SF1">
    <property type="entry name" value="PHOSPHOGLYCOLATE PHOSPHATASE"/>
    <property type="match status" value="1"/>
</dbReference>
<evidence type="ECO:0000313" key="3">
    <source>
        <dbReference type="Proteomes" id="UP000182573"/>
    </source>
</evidence>
<sequence length="242" mass="26277">MPGPVQAAAVSESPDVEAVFWDIGGVILRMASVRAAHREFVERLCAEYPAATGSDAALERWRAVLGAYFDERDGTEFRPAREGYRLAVDEILTVDPDETEWEALFQRIRDEQVEPNPDAVAAIEELAAAPLHQGVISDVDDTEGEHLLRTFGVWGAMDSYTASEAVGRTKPDPAMFETALEKAGVTPARAVMIGDRYEHDMDGGTQAGLWTVAYGAKSGPAVDIALDDLRELPDWLGVSDGE</sequence>
<dbReference type="STRING" id="28442.SAMN05443574_103152"/>
<evidence type="ECO:0000313" key="2">
    <source>
        <dbReference type="EMBL" id="SDW41724.1"/>
    </source>
</evidence>
<dbReference type="InterPro" id="IPR023198">
    <property type="entry name" value="PGP-like_dom2"/>
</dbReference>
<dbReference type="InterPro" id="IPR036412">
    <property type="entry name" value="HAD-like_sf"/>
</dbReference>
<keyword evidence="2" id="KW-0378">Hydrolase</keyword>
<protein>
    <submittedName>
        <fullName evidence="2">Putative hydrolase of the HAD superfamily</fullName>
    </submittedName>
</protein>
<accession>A0A1H2TEL0</accession>
<evidence type="ECO:0000256" key="1">
    <source>
        <dbReference type="ARBA" id="ARBA00007958"/>
    </source>
</evidence>
<comment type="similarity">
    <text evidence="1">Belongs to the HAD-like hydrolase superfamily.</text>
</comment>
<dbReference type="PANTHER" id="PTHR43434">
    <property type="entry name" value="PHOSPHOGLYCOLATE PHOSPHATASE"/>
    <property type="match status" value="1"/>
</dbReference>
<dbReference type="NCBIfam" id="TIGR01549">
    <property type="entry name" value="HAD-SF-IA-v1"/>
    <property type="match status" value="1"/>
</dbReference>
<dbReference type="NCBIfam" id="TIGR01509">
    <property type="entry name" value="HAD-SF-IA-v3"/>
    <property type="match status" value="1"/>
</dbReference>
<dbReference type="InterPro" id="IPR006439">
    <property type="entry name" value="HAD-SF_hydro_IA"/>
</dbReference>
<dbReference type="SFLD" id="SFLDS00003">
    <property type="entry name" value="Haloacid_Dehalogenase"/>
    <property type="match status" value="1"/>
</dbReference>
<dbReference type="SFLD" id="SFLDG01129">
    <property type="entry name" value="C1.5:_HAD__Beta-PGM__Phosphata"/>
    <property type="match status" value="1"/>
</dbReference>